<evidence type="ECO:0000313" key="4">
    <source>
        <dbReference type="Proteomes" id="UP000186040"/>
    </source>
</evidence>
<feature type="compositionally biased region" description="Pro residues" evidence="1">
    <location>
        <begin position="277"/>
        <end position="307"/>
    </location>
</feature>
<evidence type="ECO:0000256" key="2">
    <source>
        <dbReference type="SAM" id="SignalP"/>
    </source>
</evidence>
<dbReference type="SUPFAM" id="SSF63829">
    <property type="entry name" value="Calcium-dependent phosphotriesterase"/>
    <property type="match status" value="1"/>
</dbReference>
<proteinExistence type="predicted"/>
<protein>
    <submittedName>
        <fullName evidence="3">Uncharacterized protein</fullName>
    </submittedName>
</protein>
<dbReference type="Proteomes" id="UP000186040">
    <property type="component" value="Unassembled WGS sequence"/>
</dbReference>
<dbReference type="OrthoDB" id="3386127at2"/>
<evidence type="ECO:0000313" key="3">
    <source>
        <dbReference type="EMBL" id="OLR89427.1"/>
    </source>
</evidence>
<feature type="compositionally biased region" description="Low complexity" evidence="1">
    <location>
        <begin position="308"/>
        <end position="324"/>
    </location>
</feature>
<dbReference type="STRING" id="1193682.BJP25_04885"/>
<organism evidence="3 4">
    <name type="scientific">Actinokineospora bangkokensis</name>
    <dbReference type="NCBI Taxonomy" id="1193682"/>
    <lineage>
        <taxon>Bacteria</taxon>
        <taxon>Bacillati</taxon>
        <taxon>Actinomycetota</taxon>
        <taxon>Actinomycetes</taxon>
        <taxon>Pseudonocardiales</taxon>
        <taxon>Pseudonocardiaceae</taxon>
        <taxon>Actinokineospora</taxon>
    </lineage>
</organism>
<dbReference type="AlphaFoldDB" id="A0A1Q9LBK6"/>
<keyword evidence="4" id="KW-1185">Reference proteome</keyword>
<dbReference type="RefSeq" id="WP_143219405.1">
    <property type="nucleotide sequence ID" value="NZ_MKQR01000032.1"/>
</dbReference>
<comment type="caution">
    <text evidence="3">The sequence shown here is derived from an EMBL/GenBank/DDBJ whole genome shotgun (WGS) entry which is preliminary data.</text>
</comment>
<dbReference type="EMBL" id="MKQR01000032">
    <property type="protein sequence ID" value="OLR89427.1"/>
    <property type="molecule type" value="Genomic_DNA"/>
</dbReference>
<evidence type="ECO:0000256" key="1">
    <source>
        <dbReference type="SAM" id="MobiDB-lite"/>
    </source>
</evidence>
<sequence>MRRAAVVLSGAAAAAVLAGTALITTDPRGATPAQVRPAAASCAFYRVHRDGLGLSTLTRVDLRTGGETTLRTLDQRVDALGHADGRLYALAAGGRDGVYLPSRLFTLDLRGNVLASAPLGGALLGGLVIRGGGVAGGRFYAVTATALLTIRLSDAVVEARRPITPLLSGLGVDDLALRAADGQLYGVATPLLAAGPGRLVRINPATGALSWPPSPQLPPSASYGAVTFGSDGALYAMSNRTAGRARLYRAPLGGTPQEVAVAPSTTFQDASECVAVPAPPPPTATPPTVTPPITTPPTTTPRPPGPPGATTVPATTTPPSSVSPEPAPGAPPPEGPTPPAALAPPAVVPPPPEPSGAPAAPGMPAQVRQRAQEEEEQAPTPKQRAQESTEKKRRWGLTTLALLFGAGAAAASSRSGSRRR</sequence>
<accession>A0A1Q9LBK6</accession>
<gene>
    <name evidence="3" type="ORF">BJP25_04885</name>
</gene>
<name>A0A1Q9LBK6_9PSEU</name>
<feature type="signal peptide" evidence="2">
    <location>
        <begin position="1"/>
        <end position="18"/>
    </location>
</feature>
<feature type="compositionally biased region" description="Pro residues" evidence="1">
    <location>
        <begin position="325"/>
        <end position="355"/>
    </location>
</feature>
<dbReference type="PRINTS" id="PR01217">
    <property type="entry name" value="PRICHEXTENSN"/>
</dbReference>
<keyword evidence="2" id="KW-0732">Signal</keyword>
<feature type="chain" id="PRO_5039122369" evidence="2">
    <location>
        <begin position="19"/>
        <end position="420"/>
    </location>
</feature>
<reference evidence="3 4" key="1">
    <citation type="submission" date="2016-10" db="EMBL/GenBank/DDBJ databases">
        <title>The Draft Genome Sequence of Actinokineospora bangkokensis 44EHWT reveals the biosynthetic pathway of antifungal compounds Thailandins with unusual extender unit butylmalonyl-CoA.</title>
        <authorList>
            <person name="Greule A."/>
            <person name="Intra B."/>
            <person name="Flemming S."/>
            <person name="Rommel M.G."/>
            <person name="Panbangred W."/>
            <person name="Bechthold A."/>
        </authorList>
    </citation>
    <scope>NUCLEOTIDE SEQUENCE [LARGE SCALE GENOMIC DNA]</scope>
    <source>
        <strain evidence="3 4">44EHW</strain>
    </source>
</reference>
<feature type="region of interest" description="Disordered" evidence="1">
    <location>
        <begin position="273"/>
        <end position="394"/>
    </location>
</feature>
<feature type="compositionally biased region" description="Low complexity" evidence="1">
    <location>
        <begin position="356"/>
        <end position="369"/>
    </location>
</feature>